<dbReference type="Pfam" id="PF12802">
    <property type="entry name" value="MarR_2"/>
    <property type="match status" value="1"/>
</dbReference>
<sequence>METENLNAPAPGEAVVATPESIDLDVLDNTLSFYLRALNMAVSRDWDVRIKDLHPIRGIGKVTALLLVGRHPGIRPSVVAQVLMKDRSEVGRVLDGLETSGLLARRISATDSRARALFLTPQGEEMADEVRRRVRESRRFFGDLTEAEYVAAITPLRSLYWRLVTKPRAAGSEVH</sequence>
<dbReference type="PANTHER" id="PTHR33164:SF43">
    <property type="entry name" value="HTH-TYPE TRANSCRIPTIONAL REPRESSOR YETL"/>
    <property type="match status" value="1"/>
</dbReference>
<protein>
    <submittedName>
        <fullName evidence="2">DNA-binding MarR family transcriptional regulator</fullName>
    </submittedName>
</protein>
<dbReference type="AlphaFoldDB" id="A0A840SK88"/>
<dbReference type="PRINTS" id="PR00598">
    <property type="entry name" value="HTHMARR"/>
</dbReference>
<dbReference type="PROSITE" id="PS50995">
    <property type="entry name" value="HTH_MARR_2"/>
    <property type="match status" value="1"/>
</dbReference>
<dbReference type="InterPro" id="IPR036388">
    <property type="entry name" value="WH-like_DNA-bd_sf"/>
</dbReference>
<dbReference type="SUPFAM" id="SSF46785">
    <property type="entry name" value="Winged helix' DNA-binding domain"/>
    <property type="match status" value="1"/>
</dbReference>
<dbReference type="Proteomes" id="UP000549457">
    <property type="component" value="Unassembled WGS sequence"/>
</dbReference>
<dbReference type="SMART" id="SM00347">
    <property type="entry name" value="HTH_MARR"/>
    <property type="match status" value="1"/>
</dbReference>
<organism evidence="2 3">
    <name type="scientific">Amaricoccus macauensis</name>
    <dbReference type="NCBI Taxonomy" id="57001"/>
    <lineage>
        <taxon>Bacteria</taxon>
        <taxon>Pseudomonadati</taxon>
        <taxon>Pseudomonadota</taxon>
        <taxon>Alphaproteobacteria</taxon>
        <taxon>Rhodobacterales</taxon>
        <taxon>Paracoccaceae</taxon>
        <taxon>Amaricoccus</taxon>
    </lineage>
</organism>
<dbReference type="RefSeq" id="WP_184147759.1">
    <property type="nucleotide sequence ID" value="NZ_JACHFM010000001.1"/>
</dbReference>
<reference evidence="2 3" key="1">
    <citation type="submission" date="2020-08" db="EMBL/GenBank/DDBJ databases">
        <title>Genomic Encyclopedia of Type Strains, Phase IV (KMG-IV): sequencing the most valuable type-strain genomes for metagenomic binning, comparative biology and taxonomic classification.</title>
        <authorList>
            <person name="Goeker M."/>
        </authorList>
    </citation>
    <scope>NUCLEOTIDE SEQUENCE [LARGE SCALE GENOMIC DNA]</scope>
    <source>
        <strain evidence="2 3">DSM 101730</strain>
    </source>
</reference>
<dbReference type="InterPro" id="IPR000835">
    <property type="entry name" value="HTH_MarR-typ"/>
</dbReference>
<evidence type="ECO:0000313" key="2">
    <source>
        <dbReference type="EMBL" id="MBB5221384.1"/>
    </source>
</evidence>
<dbReference type="GO" id="GO:0003677">
    <property type="term" value="F:DNA binding"/>
    <property type="evidence" value="ECO:0007669"/>
    <property type="project" value="UniProtKB-KW"/>
</dbReference>
<name>A0A840SK88_9RHOB</name>
<keyword evidence="2" id="KW-0238">DNA-binding</keyword>
<comment type="caution">
    <text evidence="2">The sequence shown here is derived from an EMBL/GenBank/DDBJ whole genome shotgun (WGS) entry which is preliminary data.</text>
</comment>
<keyword evidence="3" id="KW-1185">Reference proteome</keyword>
<evidence type="ECO:0000259" key="1">
    <source>
        <dbReference type="PROSITE" id="PS50995"/>
    </source>
</evidence>
<dbReference type="Gene3D" id="1.10.10.10">
    <property type="entry name" value="Winged helix-like DNA-binding domain superfamily/Winged helix DNA-binding domain"/>
    <property type="match status" value="1"/>
</dbReference>
<evidence type="ECO:0000313" key="3">
    <source>
        <dbReference type="Proteomes" id="UP000549457"/>
    </source>
</evidence>
<dbReference type="PANTHER" id="PTHR33164">
    <property type="entry name" value="TRANSCRIPTIONAL REGULATOR, MARR FAMILY"/>
    <property type="match status" value="1"/>
</dbReference>
<proteinExistence type="predicted"/>
<dbReference type="GO" id="GO:0006950">
    <property type="term" value="P:response to stress"/>
    <property type="evidence" value="ECO:0007669"/>
    <property type="project" value="TreeGrafter"/>
</dbReference>
<dbReference type="EMBL" id="JACHFM010000001">
    <property type="protein sequence ID" value="MBB5221384.1"/>
    <property type="molecule type" value="Genomic_DNA"/>
</dbReference>
<dbReference type="InterPro" id="IPR039422">
    <property type="entry name" value="MarR/SlyA-like"/>
</dbReference>
<dbReference type="GO" id="GO:0003700">
    <property type="term" value="F:DNA-binding transcription factor activity"/>
    <property type="evidence" value="ECO:0007669"/>
    <property type="project" value="InterPro"/>
</dbReference>
<dbReference type="InterPro" id="IPR036390">
    <property type="entry name" value="WH_DNA-bd_sf"/>
</dbReference>
<accession>A0A840SK88</accession>
<gene>
    <name evidence="2" type="ORF">HNP73_001305</name>
</gene>
<feature type="domain" description="HTH marR-type" evidence="1">
    <location>
        <begin position="28"/>
        <end position="165"/>
    </location>
</feature>